<feature type="transmembrane region" description="Helical" evidence="5">
    <location>
        <begin position="105"/>
        <end position="124"/>
    </location>
</feature>
<protein>
    <submittedName>
        <fullName evidence="7">Protein Hol1p</fullName>
    </submittedName>
</protein>
<dbReference type="Proteomes" id="UP001497600">
    <property type="component" value="Chromosome F"/>
</dbReference>
<feature type="transmembrane region" description="Helical" evidence="5">
    <location>
        <begin position="136"/>
        <end position="154"/>
    </location>
</feature>
<feature type="transmembrane region" description="Helical" evidence="5">
    <location>
        <begin position="195"/>
        <end position="219"/>
    </location>
</feature>
<reference evidence="7 8" key="1">
    <citation type="submission" date="2024-01" db="EMBL/GenBank/DDBJ databases">
        <authorList>
            <consortium name="Genoscope - CEA"/>
            <person name="William W."/>
        </authorList>
    </citation>
    <scope>NUCLEOTIDE SEQUENCE [LARGE SCALE GENOMIC DNA]</scope>
    <source>
        <strain evidence="7 8">29B2s-10</strain>
    </source>
</reference>
<dbReference type="PANTHER" id="PTHR23502:SF34">
    <property type="entry name" value="PROTEIN HOL1"/>
    <property type="match status" value="1"/>
</dbReference>
<keyword evidence="2 5" id="KW-0812">Transmembrane</keyword>
<comment type="subcellular location">
    <subcellularLocation>
        <location evidence="1">Membrane</location>
        <topology evidence="1">Multi-pass membrane protein</topology>
    </subcellularLocation>
</comment>
<feature type="domain" description="Major facilitator superfamily (MFS) profile" evidence="6">
    <location>
        <begin position="71"/>
        <end position="552"/>
    </location>
</feature>
<evidence type="ECO:0000256" key="4">
    <source>
        <dbReference type="ARBA" id="ARBA00023136"/>
    </source>
</evidence>
<dbReference type="InterPro" id="IPR011701">
    <property type="entry name" value="MFS"/>
</dbReference>
<feature type="transmembrane region" description="Helical" evidence="5">
    <location>
        <begin position="458"/>
        <end position="485"/>
    </location>
</feature>
<dbReference type="InterPro" id="IPR036259">
    <property type="entry name" value="MFS_trans_sf"/>
</dbReference>
<evidence type="ECO:0000256" key="1">
    <source>
        <dbReference type="ARBA" id="ARBA00004141"/>
    </source>
</evidence>
<name>A0ABP0EIM2_9ASCO</name>
<dbReference type="Gene3D" id="1.20.1250.20">
    <property type="entry name" value="MFS general substrate transporter like domains"/>
    <property type="match status" value="1"/>
</dbReference>
<dbReference type="PROSITE" id="PS50850">
    <property type="entry name" value="MFS"/>
    <property type="match status" value="1"/>
</dbReference>
<organism evidence="7 8">
    <name type="scientific">[Candida] anglica</name>
    <dbReference type="NCBI Taxonomy" id="148631"/>
    <lineage>
        <taxon>Eukaryota</taxon>
        <taxon>Fungi</taxon>
        <taxon>Dikarya</taxon>
        <taxon>Ascomycota</taxon>
        <taxon>Saccharomycotina</taxon>
        <taxon>Pichiomycetes</taxon>
        <taxon>Debaryomycetaceae</taxon>
        <taxon>Kurtzmaniella</taxon>
    </lineage>
</organism>
<keyword evidence="3 5" id="KW-1133">Transmembrane helix</keyword>
<accession>A0ABP0EIM2</accession>
<evidence type="ECO:0000313" key="7">
    <source>
        <dbReference type="EMBL" id="CAK7914640.1"/>
    </source>
</evidence>
<dbReference type="InterPro" id="IPR020846">
    <property type="entry name" value="MFS_dom"/>
</dbReference>
<dbReference type="SUPFAM" id="SSF103473">
    <property type="entry name" value="MFS general substrate transporter"/>
    <property type="match status" value="1"/>
</dbReference>
<keyword evidence="8" id="KW-1185">Reference proteome</keyword>
<keyword evidence="4 5" id="KW-0472">Membrane</keyword>
<feature type="transmembrane region" description="Helical" evidence="5">
    <location>
        <begin position="391"/>
        <end position="412"/>
    </location>
</feature>
<evidence type="ECO:0000256" key="5">
    <source>
        <dbReference type="SAM" id="Phobius"/>
    </source>
</evidence>
<dbReference type="EMBL" id="OZ004258">
    <property type="protein sequence ID" value="CAK7914640.1"/>
    <property type="molecule type" value="Genomic_DNA"/>
</dbReference>
<feature type="transmembrane region" description="Helical" evidence="5">
    <location>
        <begin position="225"/>
        <end position="245"/>
    </location>
</feature>
<feature type="transmembrane region" description="Helical" evidence="5">
    <location>
        <begin position="345"/>
        <end position="371"/>
    </location>
</feature>
<evidence type="ECO:0000259" key="6">
    <source>
        <dbReference type="PROSITE" id="PS50850"/>
    </source>
</evidence>
<evidence type="ECO:0000313" key="8">
    <source>
        <dbReference type="Proteomes" id="UP001497600"/>
    </source>
</evidence>
<feature type="transmembrane region" description="Helical" evidence="5">
    <location>
        <begin position="72"/>
        <end position="93"/>
    </location>
</feature>
<feature type="transmembrane region" description="Helical" evidence="5">
    <location>
        <begin position="433"/>
        <end position="452"/>
    </location>
</feature>
<gene>
    <name evidence="7" type="primary">HOL1</name>
    <name evidence="7" type="ORF">CAAN4_F17370</name>
</gene>
<evidence type="ECO:0000256" key="2">
    <source>
        <dbReference type="ARBA" id="ARBA00022692"/>
    </source>
</evidence>
<feature type="transmembrane region" description="Helical" evidence="5">
    <location>
        <begin position="160"/>
        <end position="183"/>
    </location>
</feature>
<feature type="transmembrane region" description="Helical" evidence="5">
    <location>
        <begin position="528"/>
        <end position="549"/>
    </location>
</feature>
<proteinExistence type="predicted"/>
<sequence>MENQNLNKILSGEKLSIDEEMVPGTIHLVDLEGTLNVKKESGSQSNIILQPQPSSNPNDPLRWPKRKKLAQFSLLWFWAFMQAVAVNWSGPIWTLWTETFDCTYMQLNISSAICFIFLGIGCVFLQPTAMKMGRRFVYLGCTIIAIVSNIIGSQGNSVQVLYVVNLLSGFAAAPVDSLVEISTTDVFYQHERASYLAWFILALYAGSDLGPVACGYIVETLSWRWCYYIQIIIFGVLLIVQLFYMEDTTFERIDRDDLEDKIIQQMKSRETILSAVQSGQLSQERVNSDEKLNAIVSVNNSINTDDDDESVDSSIPMRTYWQKMRLVETEYNDSRSWLTIFYRPFFLISFPAVIWGGVVYGSQMMWLSLLATTQSEIYSLPPYNFTTPQVGLTNFGALIGSLFGMAYGGPFVDWITIKLSKRNNGILEPEFRLWTMIVPTIFNAAGLLAYGLGAAYEAHWFVSAGIGQWLLGFAMSSSGAICLTYSVDSYPKLASEGLVLMLFIRNCIGCGFTFAIQPWLTRNGLKVTTWLMFMLSIIINGSFVVLIKWGKDFRRATKNNYYKYSDPMFGELFKK</sequence>
<dbReference type="Pfam" id="PF07690">
    <property type="entry name" value="MFS_1"/>
    <property type="match status" value="1"/>
</dbReference>
<evidence type="ECO:0000256" key="3">
    <source>
        <dbReference type="ARBA" id="ARBA00022989"/>
    </source>
</evidence>
<dbReference type="PANTHER" id="PTHR23502">
    <property type="entry name" value="MAJOR FACILITATOR SUPERFAMILY"/>
    <property type="match status" value="1"/>
</dbReference>
<feature type="transmembrane region" description="Helical" evidence="5">
    <location>
        <begin position="497"/>
        <end position="516"/>
    </location>
</feature>